<sequence>MALNLRVDNINKQLQGVPMALTNIHNACVSALNFYKKNLDILTGNNQGNKPSTADRVFALCKLIFPGLFGIIPLLCLAGRKITEALSPNLIPPAATAATIAAQVLNPQQPPTKQKEEKEVLPKIKEHLRGIQGLSQQDADKIHGMIEGYYNVHHNNPTTFQHKVNQHLQCAVNKQLRNGITISSDDKNAIMAYLAKLGLFPPISGSSAPSLPSAEPTLGPGYAKEVATIDELKGHKDHIPSVDLVQTTVTNIITSGGNSVRFYMPGEGDPDALVFGFCGNFLEDLIPLTPSLAGETGVARAKTGEAVFQSGKVNEIRTRRTILETSTGKEAFDIEKPSRQLLRQQGWFRKHLSHMREVIAAKFAPGTRLAKLLVTTEGLQLVED</sequence>
<organism evidence="1 2">
    <name type="scientific">Simkania negevensis</name>
    <dbReference type="NCBI Taxonomy" id="83561"/>
    <lineage>
        <taxon>Bacteria</taxon>
        <taxon>Pseudomonadati</taxon>
        <taxon>Chlamydiota</taxon>
        <taxon>Chlamydiia</taxon>
        <taxon>Parachlamydiales</taxon>
        <taxon>Simkaniaceae</taxon>
        <taxon>Simkania</taxon>
    </lineage>
</organism>
<evidence type="ECO:0000313" key="1">
    <source>
        <dbReference type="EMBL" id="MBN4067464.1"/>
    </source>
</evidence>
<feature type="non-terminal residue" evidence="1">
    <location>
        <position position="384"/>
    </location>
</feature>
<dbReference type="InterPro" id="IPR037238">
    <property type="entry name" value="YbiA-like_sf"/>
</dbReference>
<dbReference type="EMBL" id="JAFITR010000153">
    <property type="protein sequence ID" value="MBN4067464.1"/>
    <property type="molecule type" value="Genomic_DNA"/>
</dbReference>
<dbReference type="Gene3D" id="1.10.357.40">
    <property type="entry name" value="YbiA-like"/>
    <property type="match status" value="1"/>
</dbReference>
<comment type="caution">
    <text evidence="1">The sequence shown here is derived from an EMBL/GenBank/DDBJ whole genome shotgun (WGS) entry which is preliminary data.</text>
</comment>
<reference evidence="1 2" key="1">
    <citation type="submission" date="2021-02" db="EMBL/GenBank/DDBJ databases">
        <title>Activity-based single-cell genomes from oceanic crustal fluid captures similar information to metagenomic and metatranscriptomic surveys with orders of magnitude less sampling.</title>
        <authorList>
            <person name="D'Angelo T.S."/>
            <person name="Orcutt B.N."/>
        </authorList>
    </citation>
    <scope>NUCLEOTIDE SEQUENCE [LARGE SCALE GENOMIC DNA]</scope>
    <source>
        <strain evidence="1">AH-315-G07</strain>
    </source>
</reference>
<proteinExistence type="predicted"/>
<dbReference type="Proteomes" id="UP000722121">
    <property type="component" value="Unassembled WGS sequence"/>
</dbReference>
<keyword evidence="2" id="KW-1185">Reference proteome</keyword>
<gene>
    <name evidence="1" type="ORF">JYU14_05210</name>
</gene>
<dbReference type="SUPFAM" id="SSF143990">
    <property type="entry name" value="YbiA-like"/>
    <property type="match status" value="1"/>
</dbReference>
<protein>
    <submittedName>
        <fullName evidence="1">Uncharacterized protein</fullName>
    </submittedName>
</protein>
<accession>A0ABS3ATB9</accession>
<evidence type="ECO:0000313" key="2">
    <source>
        <dbReference type="Proteomes" id="UP000722121"/>
    </source>
</evidence>
<name>A0ABS3ATB9_9BACT</name>